<dbReference type="AlphaFoldDB" id="A0A6N6M5J5"/>
<gene>
    <name evidence="2" type="ORF">F6U93_14515</name>
</gene>
<proteinExistence type="predicted"/>
<sequence length="145" mass="17231">MMNQFKTVLALSLFLITPLGFSQEMTEEQKKKAENKVTIFTSEERDNIQLVYVTEVEKMNLSEADEDEYMNIFYDYIGTINRYDDHDHDKDYTEEEITEKINKDTKAMNVKIKTLLTPENYDKHLEIFQRILYSISERSGYDISE</sequence>
<comment type="caution">
    <text evidence="2">The sequence shown here is derived from an EMBL/GenBank/DDBJ whole genome shotgun (WGS) entry which is preliminary data.</text>
</comment>
<feature type="signal peptide" evidence="1">
    <location>
        <begin position="1"/>
        <end position="22"/>
    </location>
</feature>
<keyword evidence="3" id="KW-1185">Reference proteome</keyword>
<dbReference type="RefSeq" id="WP_150940948.1">
    <property type="nucleotide sequence ID" value="NZ_WAAT01000076.1"/>
</dbReference>
<evidence type="ECO:0000313" key="3">
    <source>
        <dbReference type="Proteomes" id="UP000441333"/>
    </source>
</evidence>
<organism evidence="2 3">
    <name type="scientific">Pseudotamlana haliotis</name>
    <dbReference type="NCBI Taxonomy" id="2614804"/>
    <lineage>
        <taxon>Bacteria</taxon>
        <taxon>Pseudomonadati</taxon>
        <taxon>Bacteroidota</taxon>
        <taxon>Flavobacteriia</taxon>
        <taxon>Flavobacteriales</taxon>
        <taxon>Flavobacteriaceae</taxon>
        <taxon>Pseudotamlana</taxon>
    </lineage>
</organism>
<feature type="chain" id="PRO_5026917672" evidence="1">
    <location>
        <begin position="23"/>
        <end position="145"/>
    </location>
</feature>
<accession>A0A6N6M5J5</accession>
<reference evidence="2 3" key="1">
    <citation type="submission" date="2019-09" db="EMBL/GenBank/DDBJ databases">
        <authorList>
            <person name="Cao W.R."/>
        </authorList>
    </citation>
    <scope>NUCLEOTIDE SEQUENCE [LARGE SCALE GENOMIC DNA]</scope>
    <source>
        <strain evidence="2 3">B1N29</strain>
    </source>
</reference>
<evidence type="ECO:0000256" key="1">
    <source>
        <dbReference type="SAM" id="SignalP"/>
    </source>
</evidence>
<evidence type="ECO:0000313" key="2">
    <source>
        <dbReference type="EMBL" id="KAB1063600.1"/>
    </source>
</evidence>
<dbReference type="EMBL" id="WAAT01000076">
    <property type="protein sequence ID" value="KAB1063600.1"/>
    <property type="molecule type" value="Genomic_DNA"/>
</dbReference>
<dbReference type="Proteomes" id="UP000441333">
    <property type="component" value="Unassembled WGS sequence"/>
</dbReference>
<keyword evidence="1" id="KW-0732">Signal</keyword>
<protein>
    <submittedName>
        <fullName evidence="2">Uncharacterized protein</fullName>
    </submittedName>
</protein>
<name>A0A6N6M5J5_9FLAO</name>